<comment type="cofactor">
    <cofactor evidence="1">
        <name>Zn(2+)</name>
        <dbReference type="ChEBI" id="CHEBI:29105"/>
    </cofactor>
</comment>
<feature type="transmembrane region" description="Helical" evidence="7">
    <location>
        <begin position="114"/>
        <end position="138"/>
    </location>
</feature>
<feature type="transmembrane region" description="Helical" evidence="7">
    <location>
        <begin position="87"/>
        <end position="108"/>
    </location>
</feature>
<gene>
    <name evidence="9" type="ORF">GOQ27_09930</name>
</gene>
<dbReference type="GO" id="GO:0016020">
    <property type="term" value="C:membrane"/>
    <property type="evidence" value="ECO:0007669"/>
    <property type="project" value="UniProtKB-SubCell"/>
</dbReference>
<evidence type="ECO:0000256" key="7">
    <source>
        <dbReference type="SAM" id="Phobius"/>
    </source>
</evidence>
<feature type="transmembrane region" description="Helical" evidence="7">
    <location>
        <begin position="25"/>
        <end position="46"/>
    </location>
</feature>
<dbReference type="EMBL" id="WSFT01000037">
    <property type="protein sequence ID" value="MBS4538784.1"/>
    <property type="molecule type" value="Genomic_DNA"/>
</dbReference>
<evidence type="ECO:0000256" key="5">
    <source>
        <dbReference type="ARBA" id="ARBA00022989"/>
    </source>
</evidence>
<reference evidence="9" key="1">
    <citation type="submission" date="2019-12" db="EMBL/GenBank/DDBJ databases">
        <title>Clostridiaceae gen. nov. sp. nov., isolated from sediment in Xinjiang, China.</title>
        <authorList>
            <person name="Zhang R."/>
        </authorList>
    </citation>
    <scope>NUCLEOTIDE SEQUENCE</scope>
    <source>
        <strain evidence="9">D2Q-11</strain>
    </source>
</reference>
<sequence>MEIILFIIQALISYFIVVTIHELGHIITGILSGFRFILFVIGPFGLKRNDKGKITFYIEKNKALWGGIGGTVPVDDKKDNFKNFRRLIIAGPLTSLLFGVIMLIVFFYKSYLFILLLGAMAVGISIATLLPFRAGVFYTDGGRWLRMKGNDHDAKVELAIFNFIQSYSINKDYSKLNIEDTQLLIEDKDPRNQYMGHCFAYYYYKDNNNLNDADIELKKMKELQSHVPKNFVKLLAAED</sequence>
<organism evidence="9 10">
    <name type="scientific">Anaeromonas frigoriresistens</name>
    <dbReference type="NCBI Taxonomy" id="2683708"/>
    <lineage>
        <taxon>Bacteria</taxon>
        <taxon>Bacillati</taxon>
        <taxon>Bacillota</taxon>
        <taxon>Tissierellia</taxon>
        <taxon>Tissierellales</taxon>
        <taxon>Thermohalobacteraceae</taxon>
        <taxon>Anaeromonas</taxon>
    </lineage>
</organism>
<evidence type="ECO:0000259" key="8">
    <source>
        <dbReference type="Pfam" id="PF02163"/>
    </source>
</evidence>
<protein>
    <submittedName>
        <fullName evidence="9">M50 family metallopeptidase</fullName>
    </submittedName>
</protein>
<name>A0A942UT77_9FIRM</name>
<evidence type="ECO:0000313" key="10">
    <source>
        <dbReference type="Proteomes" id="UP000724672"/>
    </source>
</evidence>
<evidence type="ECO:0000256" key="6">
    <source>
        <dbReference type="ARBA" id="ARBA00023136"/>
    </source>
</evidence>
<comment type="caution">
    <text evidence="9">The sequence shown here is derived from an EMBL/GenBank/DDBJ whole genome shotgun (WGS) entry which is preliminary data.</text>
</comment>
<dbReference type="InterPro" id="IPR008915">
    <property type="entry name" value="Peptidase_M50"/>
</dbReference>
<dbReference type="Proteomes" id="UP000724672">
    <property type="component" value="Unassembled WGS sequence"/>
</dbReference>
<keyword evidence="10" id="KW-1185">Reference proteome</keyword>
<dbReference type="RefSeq" id="WP_203366707.1">
    <property type="nucleotide sequence ID" value="NZ_WSFT01000037.1"/>
</dbReference>
<evidence type="ECO:0000256" key="1">
    <source>
        <dbReference type="ARBA" id="ARBA00001947"/>
    </source>
</evidence>
<keyword evidence="5 7" id="KW-1133">Transmembrane helix</keyword>
<comment type="similarity">
    <text evidence="3">Belongs to the peptidase M50B family.</text>
</comment>
<dbReference type="AlphaFoldDB" id="A0A942UT77"/>
<keyword evidence="4 7" id="KW-0812">Transmembrane</keyword>
<comment type="subcellular location">
    <subcellularLocation>
        <location evidence="2">Membrane</location>
        <topology evidence="2">Multi-pass membrane protein</topology>
    </subcellularLocation>
</comment>
<proteinExistence type="inferred from homology"/>
<accession>A0A942UT77</accession>
<evidence type="ECO:0000256" key="3">
    <source>
        <dbReference type="ARBA" id="ARBA00007931"/>
    </source>
</evidence>
<evidence type="ECO:0000313" key="9">
    <source>
        <dbReference type="EMBL" id="MBS4538784.1"/>
    </source>
</evidence>
<keyword evidence="6 7" id="KW-0472">Membrane</keyword>
<dbReference type="GO" id="GO:0006508">
    <property type="term" value="P:proteolysis"/>
    <property type="evidence" value="ECO:0007669"/>
    <property type="project" value="InterPro"/>
</dbReference>
<evidence type="ECO:0000256" key="2">
    <source>
        <dbReference type="ARBA" id="ARBA00004141"/>
    </source>
</evidence>
<evidence type="ECO:0000256" key="4">
    <source>
        <dbReference type="ARBA" id="ARBA00022692"/>
    </source>
</evidence>
<dbReference type="Pfam" id="PF02163">
    <property type="entry name" value="Peptidase_M50"/>
    <property type="match status" value="1"/>
</dbReference>
<feature type="domain" description="Peptidase M50" evidence="8">
    <location>
        <begin position="10"/>
        <end position="161"/>
    </location>
</feature>
<dbReference type="CDD" id="cd05709">
    <property type="entry name" value="S2P-M50"/>
    <property type="match status" value="1"/>
</dbReference>